<evidence type="ECO:0000259" key="2">
    <source>
        <dbReference type="Pfam" id="PF07859"/>
    </source>
</evidence>
<dbReference type="InterPro" id="IPR050466">
    <property type="entry name" value="Carboxylest/Gibb_receptor"/>
</dbReference>
<name>A0A834XJ10_9FABA</name>
<dbReference type="SUPFAM" id="SSF53474">
    <property type="entry name" value="alpha/beta-Hydrolases"/>
    <property type="match status" value="1"/>
</dbReference>
<reference evidence="3" key="1">
    <citation type="submission" date="2020-09" db="EMBL/GenBank/DDBJ databases">
        <title>Genome-Enabled Discovery of Anthraquinone Biosynthesis in Senna tora.</title>
        <authorList>
            <person name="Kang S.-H."/>
            <person name="Pandey R.P."/>
            <person name="Lee C.-M."/>
            <person name="Sim J.-S."/>
            <person name="Jeong J.-T."/>
            <person name="Choi B.-S."/>
            <person name="Jung M."/>
            <person name="Ginzburg D."/>
            <person name="Zhao K."/>
            <person name="Won S.Y."/>
            <person name="Oh T.-J."/>
            <person name="Yu Y."/>
            <person name="Kim N.-H."/>
            <person name="Lee O.R."/>
            <person name="Lee T.-H."/>
            <person name="Bashyal P."/>
            <person name="Kim T.-S."/>
            <person name="Lee W.-H."/>
            <person name="Kawkins C."/>
            <person name="Kim C.-K."/>
            <person name="Kim J.S."/>
            <person name="Ahn B.O."/>
            <person name="Rhee S.Y."/>
            <person name="Sohng J.K."/>
        </authorList>
    </citation>
    <scope>NUCLEOTIDE SEQUENCE</scope>
    <source>
        <tissue evidence="3">Leaf</tissue>
    </source>
</reference>
<protein>
    <submittedName>
        <fullName evidence="3">Putative carboxylesterase 9</fullName>
    </submittedName>
</protein>
<feature type="domain" description="Alpha/beta hydrolase fold-3" evidence="2">
    <location>
        <begin position="77"/>
        <end position="238"/>
    </location>
</feature>
<accession>A0A834XJ10</accession>
<dbReference type="InterPro" id="IPR029058">
    <property type="entry name" value="AB_hydrolase_fold"/>
</dbReference>
<dbReference type="GO" id="GO:0016787">
    <property type="term" value="F:hydrolase activity"/>
    <property type="evidence" value="ECO:0007669"/>
    <property type="project" value="InterPro"/>
</dbReference>
<dbReference type="Gene3D" id="3.40.50.1820">
    <property type="entry name" value="alpha/beta hydrolase"/>
    <property type="match status" value="1"/>
</dbReference>
<sequence length="285" mass="32051">MSKFDPYNHLSIVLNTDGTLTRNYHAPTIQANPEPKRGDSTVSKDVTLNAANKTWLRIYRPTKLPSNDTTVARLPIVVYFHHGGWILLSAADRDVHTNCSHLADGIPAIVVSVNYRLAPESRLPDQYHDANDAVLWVKQQIIDPRGDQWIRDYGDPSRCYLYGGGCGGNIVFNLGIKACDLELSPLRIGGIIMNQPMFGGVKRTNSELRFATDELFPLPVVDMMWDLVLPHHTDKDHRQQELVTMLVKCGVQVEARFDPLGFHNVDMVDPQRASAVMNIVKEFIH</sequence>
<dbReference type="AlphaFoldDB" id="A0A834XJ10"/>
<dbReference type="EMBL" id="JAAIUW010000001">
    <property type="protein sequence ID" value="KAF7844701.1"/>
    <property type="molecule type" value="Genomic_DNA"/>
</dbReference>
<evidence type="ECO:0000313" key="3">
    <source>
        <dbReference type="EMBL" id="KAF7844701.1"/>
    </source>
</evidence>
<dbReference type="Proteomes" id="UP000634136">
    <property type="component" value="Unassembled WGS sequence"/>
</dbReference>
<dbReference type="OrthoDB" id="408631at2759"/>
<dbReference type="InterPro" id="IPR013094">
    <property type="entry name" value="AB_hydrolase_3"/>
</dbReference>
<organism evidence="3 4">
    <name type="scientific">Senna tora</name>
    <dbReference type="NCBI Taxonomy" id="362788"/>
    <lineage>
        <taxon>Eukaryota</taxon>
        <taxon>Viridiplantae</taxon>
        <taxon>Streptophyta</taxon>
        <taxon>Embryophyta</taxon>
        <taxon>Tracheophyta</taxon>
        <taxon>Spermatophyta</taxon>
        <taxon>Magnoliopsida</taxon>
        <taxon>eudicotyledons</taxon>
        <taxon>Gunneridae</taxon>
        <taxon>Pentapetalae</taxon>
        <taxon>rosids</taxon>
        <taxon>fabids</taxon>
        <taxon>Fabales</taxon>
        <taxon>Fabaceae</taxon>
        <taxon>Caesalpinioideae</taxon>
        <taxon>Cassia clade</taxon>
        <taxon>Senna</taxon>
    </lineage>
</organism>
<evidence type="ECO:0000256" key="1">
    <source>
        <dbReference type="ARBA" id="ARBA00010515"/>
    </source>
</evidence>
<gene>
    <name evidence="3" type="ORF">G2W53_001606</name>
</gene>
<comment type="caution">
    <text evidence="3">The sequence shown here is derived from an EMBL/GenBank/DDBJ whole genome shotgun (WGS) entry which is preliminary data.</text>
</comment>
<keyword evidence="4" id="KW-1185">Reference proteome</keyword>
<dbReference type="PANTHER" id="PTHR23024:SF212">
    <property type="entry name" value="CARBOXYLESTERASE 9-RELATED"/>
    <property type="match status" value="1"/>
</dbReference>
<evidence type="ECO:0000313" key="4">
    <source>
        <dbReference type="Proteomes" id="UP000634136"/>
    </source>
</evidence>
<proteinExistence type="inferred from homology"/>
<comment type="similarity">
    <text evidence="1">Belongs to the 'GDXG' lipolytic enzyme family.</text>
</comment>
<dbReference type="PANTHER" id="PTHR23024">
    <property type="entry name" value="ARYLACETAMIDE DEACETYLASE"/>
    <property type="match status" value="1"/>
</dbReference>
<dbReference type="Pfam" id="PF07859">
    <property type="entry name" value="Abhydrolase_3"/>
    <property type="match status" value="1"/>
</dbReference>